<feature type="transmembrane region" description="Helical" evidence="9">
    <location>
        <begin position="12"/>
        <end position="29"/>
    </location>
</feature>
<dbReference type="PRINTS" id="PR00702">
    <property type="entry name" value="ACRIFLAVINRP"/>
</dbReference>
<evidence type="ECO:0000256" key="6">
    <source>
        <dbReference type="ARBA" id="ARBA00022989"/>
    </source>
</evidence>
<feature type="transmembrane region" description="Helical" evidence="9">
    <location>
        <begin position="521"/>
        <end position="542"/>
    </location>
</feature>
<dbReference type="EMBL" id="VDUZ01000021">
    <property type="protein sequence ID" value="TXL73945.1"/>
    <property type="molecule type" value="Genomic_DNA"/>
</dbReference>
<keyword evidence="5 9" id="KW-0812">Transmembrane</keyword>
<feature type="transmembrane region" description="Helical" evidence="9">
    <location>
        <begin position="430"/>
        <end position="450"/>
    </location>
</feature>
<evidence type="ECO:0000256" key="9">
    <source>
        <dbReference type="SAM" id="Phobius"/>
    </source>
</evidence>
<dbReference type="InterPro" id="IPR027463">
    <property type="entry name" value="AcrB_DN_DC_subdom"/>
</dbReference>
<feature type="region of interest" description="Disordered" evidence="8">
    <location>
        <begin position="1010"/>
        <end position="1029"/>
    </location>
</feature>
<keyword evidence="11" id="KW-1185">Reference proteome</keyword>
<feature type="transmembrane region" description="Helical" evidence="9">
    <location>
        <begin position="874"/>
        <end position="894"/>
    </location>
</feature>
<reference evidence="10 11" key="1">
    <citation type="submission" date="2019-06" db="EMBL/GenBank/DDBJ databases">
        <title>New taxonomy in bacterial strain CC-CFT640, isolated from vineyard.</title>
        <authorList>
            <person name="Lin S.-Y."/>
            <person name="Tsai C.-F."/>
            <person name="Young C.-C."/>
        </authorList>
    </citation>
    <scope>NUCLEOTIDE SEQUENCE [LARGE SCALE GENOMIC DNA]</scope>
    <source>
        <strain evidence="10 11">CC-CFT640</strain>
    </source>
</reference>
<gene>
    <name evidence="10" type="ORF">FHP25_18640</name>
</gene>
<comment type="caution">
    <text evidence="10">The sequence shown here is derived from an EMBL/GenBank/DDBJ whole genome shotgun (WGS) entry which is preliminary data.</text>
</comment>
<keyword evidence="6 9" id="KW-1133">Transmembrane helix</keyword>
<keyword evidence="7 9" id="KW-0472">Membrane</keyword>
<dbReference type="Gene3D" id="3.30.70.1440">
    <property type="entry name" value="Multidrug efflux transporter AcrB pore domain"/>
    <property type="match status" value="1"/>
</dbReference>
<feature type="transmembrane region" description="Helical" evidence="9">
    <location>
        <begin position="462"/>
        <end position="480"/>
    </location>
</feature>
<dbReference type="OrthoDB" id="9806532at2"/>
<keyword evidence="3" id="KW-1003">Cell membrane</keyword>
<dbReference type="SUPFAM" id="SSF82866">
    <property type="entry name" value="Multidrug efflux transporter AcrB transmembrane domain"/>
    <property type="match status" value="2"/>
</dbReference>
<dbReference type="GO" id="GO:0042910">
    <property type="term" value="F:xenobiotic transmembrane transporter activity"/>
    <property type="evidence" value="ECO:0007669"/>
    <property type="project" value="TreeGrafter"/>
</dbReference>
<feature type="transmembrane region" description="Helical" evidence="9">
    <location>
        <begin position="386"/>
        <end position="410"/>
    </location>
</feature>
<feature type="transmembrane region" description="Helical" evidence="9">
    <location>
        <begin position="949"/>
        <end position="971"/>
    </location>
</feature>
<evidence type="ECO:0000256" key="4">
    <source>
        <dbReference type="ARBA" id="ARBA00022519"/>
    </source>
</evidence>
<sequence>MVLSDICIRRPVFATVLSLVVVLVGLVSFNRLTVREYPNIDPPVVLVKTVYRGASAEVMESQVTRVLEESIAGIEGIDYMRSTTRQEESQIAVRFTLSRDPDASANDVRDRVGRVRGRLPDEIDEPVISKVEADAQPILYLAFSSSRHTPLEITDFADRYVKDRLQSIDGVAEARIFGERRYAMRIWLDAARLAAYNLTPQDVENALRRQNVEVPAGRIESNETEFTVLAETDLRVPEQFGAIIIREVSGYPVRLRDVGRAELGAADERVSVRFNQKPAVALGIVKQAVANPLDISRNVRAELPRIEASLPAGMKVEVAHDTSVFIQASIDSVYRTIGEAVVLVVIVVFFFLRNVRATLIPVVTIPASLLGAFAIMYALGFSVNTLTLLAMVLAIGLVVDDAIVVLENIYRHVEEGMSPMAAAFKGSKEIGFAVIAMTLTLAAVYAPIGFMSGTTGRLFTEFAWSLAGAVLISGFVALTLSPMMCGRLLRHDARHGWAYNLVENALERLVRGYRSALGAALHVRLVVILLGLAVAGSSYFVFRTIKPELSPVEDRGTIIAIFIGPEGATLKFMEKYAHRIEGILHGIPEAQGYFAVSGTPIISQGITFTRLTPWGERSRKQQEIVNLLGPQMAELPGVMAFASNPPSLGQNASSKPVWIAIQSSGDYAGLNRMVEAVMLAAEKEPSLANLETRLKLNKPEIKVAVNRDKASDVGAEVETIGRTLETMLGGRQVTRFKQNGKQYDVIVQIADIDRTNPDDLSRIYVRSRQGQMIQLSNLVDVRESVAPRELGRMNQLRAADITANIAPGYSQGEALAALERAARGVLPASVQIDYIGQSREYKQASGDIYFTFVLALLFIYLVLAAQFESFIDPLIIMLTVPLSMTGALLALKLGGGTMNIYSQVGLVTLVGLITKNGILIVEFANQLQDQGRSRLDAVIEAATLRLRPILMTTAAMVLGAVPLVTAGGAGAESRNQIGLVIVGGLVLGTVLTLFVVPTVYTLLARDRSAGRSAETRDHPHSGEQRLPAE</sequence>
<dbReference type="AlphaFoldDB" id="A0A5C8PJF2"/>
<evidence type="ECO:0000256" key="1">
    <source>
        <dbReference type="ARBA" id="ARBA00004429"/>
    </source>
</evidence>
<feature type="transmembrane region" description="Helical" evidence="9">
    <location>
        <begin position="359"/>
        <end position="380"/>
    </location>
</feature>
<evidence type="ECO:0000256" key="2">
    <source>
        <dbReference type="ARBA" id="ARBA00022448"/>
    </source>
</evidence>
<protein>
    <submittedName>
        <fullName evidence="10">Efflux RND transporter permease subunit</fullName>
    </submittedName>
</protein>
<evidence type="ECO:0000313" key="10">
    <source>
        <dbReference type="EMBL" id="TXL73945.1"/>
    </source>
</evidence>
<feature type="transmembrane region" description="Helical" evidence="9">
    <location>
        <begin position="848"/>
        <end position="867"/>
    </location>
</feature>
<dbReference type="PANTHER" id="PTHR32063">
    <property type="match status" value="1"/>
</dbReference>
<dbReference type="Gene3D" id="3.30.70.1430">
    <property type="entry name" value="Multidrug efflux transporter AcrB pore domain"/>
    <property type="match status" value="2"/>
</dbReference>
<keyword evidence="2" id="KW-0813">Transport</keyword>
<dbReference type="SUPFAM" id="SSF82693">
    <property type="entry name" value="Multidrug efflux transporter AcrB pore domain, PN1, PN2, PC1 and PC2 subdomains"/>
    <property type="match status" value="4"/>
</dbReference>
<organism evidence="10 11">
    <name type="scientific">Vineibacter terrae</name>
    <dbReference type="NCBI Taxonomy" id="2586908"/>
    <lineage>
        <taxon>Bacteria</taxon>
        <taxon>Pseudomonadati</taxon>
        <taxon>Pseudomonadota</taxon>
        <taxon>Alphaproteobacteria</taxon>
        <taxon>Hyphomicrobiales</taxon>
        <taxon>Vineibacter</taxon>
    </lineage>
</organism>
<dbReference type="RefSeq" id="WP_147848470.1">
    <property type="nucleotide sequence ID" value="NZ_VDUZ01000021.1"/>
</dbReference>
<dbReference type="Gene3D" id="3.30.2090.10">
    <property type="entry name" value="Multidrug efflux transporter AcrB TolC docking domain, DN and DC subdomains"/>
    <property type="match status" value="2"/>
</dbReference>
<dbReference type="Proteomes" id="UP000321638">
    <property type="component" value="Unassembled WGS sequence"/>
</dbReference>
<dbReference type="InterPro" id="IPR001036">
    <property type="entry name" value="Acrflvin-R"/>
</dbReference>
<evidence type="ECO:0000256" key="5">
    <source>
        <dbReference type="ARBA" id="ARBA00022692"/>
    </source>
</evidence>
<dbReference type="Gene3D" id="1.20.1640.10">
    <property type="entry name" value="Multidrug efflux transporter AcrB transmembrane domain"/>
    <property type="match status" value="2"/>
</dbReference>
<comment type="subcellular location">
    <subcellularLocation>
        <location evidence="1">Cell inner membrane</location>
        <topology evidence="1">Multi-pass membrane protein</topology>
    </subcellularLocation>
</comment>
<evidence type="ECO:0000256" key="3">
    <source>
        <dbReference type="ARBA" id="ARBA00022475"/>
    </source>
</evidence>
<evidence type="ECO:0000256" key="8">
    <source>
        <dbReference type="SAM" id="MobiDB-lite"/>
    </source>
</evidence>
<dbReference type="PANTHER" id="PTHR32063:SF14">
    <property type="entry name" value="BLL4319 PROTEIN"/>
    <property type="match status" value="1"/>
</dbReference>
<evidence type="ECO:0000313" key="11">
    <source>
        <dbReference type="Proteomes" id="UP000321638"/>
    </source>
</evidence>
<evidence type="ECO:0000256" key="7">
    <source>
        <dbReference type="ARBA" id="ARBA00023136"/>
    </source>
</evidence>
<accession>A0A5C8PJF2</accession>
<feature type="transmembrane region" description="Helical" evidence="9">
    <location>
        <begin position="977"/>
        <end position="1003"/>
    </location>
</feature>
<keyword evidence="4" id="KW-0997">Cell inner membrane</keyword>
<dbReference type="Pfam" id="PF00873">
    <property type="entry name" value="ACR_tran"/>
    <property type="match status" value="1"/>
</dbReference>
<proteinExistence type="predicted"/>
<dbReference type="GO" id="GO:0005886">
    <property type="term" value="C:plasma membrane"/>
    <property type="evidence" value="ECO:0007669"/>
    <property type="project" value="UniProtKB-SubCell"/>
</dbReference>
<dbReference type="Gene3D" id="3.30.70.1320">
    <property type="entry name" value="Multidrug efflux transporter AcrB pore domain like"/>
    <property type="match status" value="1"/>
</dbReference>
<dbReference type="FunFam" id="1.20.1640.10:FF:000001">
    <property type="entry name" value="Efflux pump membrane transporter"/>
    <property type="match status" value="1"/>
</dbReference>
<feature type="transmembrane region" description="Helical" evidence="9">
    <location>
        <begin position="333"/>
        <end position="352"/>
    </location>
</feature>
<name>A0A5C8PJF2_9HYPH</name>
<dbReference type="SUPFAM" id="SSF82714">
    <property type="entry name" value="Multidrug efflux transporter AcrB TolC docking domain, DN and DC subdomains"/>
    <property type="match status" value="2"/>
</dbReference>
<feature type="transmembrane region" description="Helical" evidence="9">
    <location>
        <begin position="900"/>
        <end position="924"/>
    </location>
</feature>